<evidence type="ECO:0000256" key="6">
    <source>
        <dbReference type="ARBA" id="ARBA00022679"/>
    </source>
</evidence>
<evidence type="ECO:0000256" key="3">
    <source>
        <dbReference type="ARBA" id="ARBA00012438"/>
    </source>
</evidence>
<comment type="subcellular location">
    <subcellularLocation>
        <location evidence="2">Cell membrane</location>
        <topology evidence="2">Multi-pass membrane protein</topology>
    </subcellularLocation>
</comment>
<keyword evidence="5" id="KW-0597">Phosphoprotein</keyword>
<feature type="domain" description="Histidine kinase" evidence="15">
    <location>
        <begin position="507"/>
        <end position="718"/>
    </location>
</feature>
<dbReference type="Gene3D" id="1.20.120.1530">
    <property type="match status" value="1"/>
</dbReference>
<dbReference type="InterPro" id="IPR050398">
    <property type="entry name" value="HssS/ArlS-like"/>
</dbReference>
<keyword evidence="8" id="KW-0547">Nucleotide-binding</keyword>
<dbReference type="InterPro" id="IPR003661">
    <property type="entry name" value="HisK_dim/P_dom"/>
</dbReference>
<evidence type="ECO:0000256" key="9">
    <source>
        <dbReference type="ARBA" id="ARBA00022777"/>
    </source>
</evidence>
<keyword evidence="10" id="KW-0067">ATP-binding</keyword>
<dbReference type="SMART" id="SM00387">
    <property type="entry name" value="HATPase_c"/>
    <property type="match status" value="1"/>
</dbReference>
<dbReference type="PANTHER" id="PTHR45528:SF1">
    <property type="entry name" value="SENSOR HISTIDINE KINASE CPXA"/>
    <property type="match status" value="1"/>
</dbReference>
<dbReference type="Proteomes" id="UP000001979">
    <property type="component" value="Chromosome"/>
</dbReference>
<evidence type="ECO:0000259" key="16">
    <source>
        <dbReference type="PROSITE" id="PS50885"/>
    </source>
</evidence>
<reference evidence="18" key="1">
    <citation type="journal article" date="2009" name="ISME J.">
        <title>The genome sequence of the psychrophilic archaeon, Methanococcoides burtonii: the role of genome evolution in cold adaptation.</title>
        <authorList>
            <person name="Allen M.A."/>
            <person name="Lauro F.M."/>
            <person name="Williams T.J."/>
            <person name="Burg D."/>
            <person name="Siddiqui K.S."/>
            <person name="De Francisci D."/>
            <person name="Chong K.W."/>
            <person name="Pilak O."/>
            <person name="Chew H.H."/>
            <person name="De Maere M.Z."/>
            <person name="Ting L."/>
            <person name="Katrib M."/>
            <person name="Ng C."/>
            <person name="Sowers K.R."/>
            <person name="Galperin M.Y."/>
            <person name="Anderson I.J."/>
            <person name="Ivanova N."/>
            <person name="Dalin E."/>
            <person name="Martinez M."/>
            <person name="Lapidus A."/>
            <person name="Hauser L."/>
            <person name="Land M."/>
            <person name="Thomas T."/>
            <person name="Cavicchioli R."/>
        </authorList>
    </citation>
    <scope>NUCLEOTIDE SEQUENCE [LARGE SCALE GENOMIC DNA]</scope>
    <source>
        <strain evidence="18">DSM 6242 / NBRC 107633 / OCM 468 / ACE-M</strain>
    </source>
</reference>
<dbReference type="CDD" id="cd12912">
    <property type="entry name" value="PDC2_MCP_like"/>
    <property type="match status" value="1"/>
</dbReference>
<evidence type="ECO:0000256" key="8">
    <source>
        <dbReference type="ARBA" id="ARBA00022741"/>
    </source>
</evidence>
<dbReference type="SMART" id="SM00304">
    <property type="entry name" value="HAMP"/>
    <property type="match status" value="1"/>
</dbReference>
<dbReference type="Gene3D" id="3.30.450.20">
    <property type="entry name" value="PAS domain"/>
    <property type="match status" value="2"/>
</dbReference>
<dbReference type="InterPro" id="IPR003594">
    <property type="entry name" value="HATPase_dom"/>
</dbReference>
<dbReference type="EC" id="2.7.13.3" evidence="3"/>
<dbReference type="InterPro" id="IPR036097">
    <property type="entry name" value="HisK_dim/P_sf"/>
</dbReference>
<evidence type="ECO:0000256" key="11">
    <source>
        <dbReference type="ARBA" id="ARBA00022989"/>
    </source>
</evidence>
<dbReference type="InterPro" id="IPR033479">
    <property type="entry name" value="dCache_1"/>
</dbReference>
<proteinExistence type="predicted"/>
<dbReference type="PANTHER" id="PTHR45528">
    <property type="entry name" value="SENSOR HISTIDINE KINASE CPXA"/>
    <property type="match status" value="1"/>
</dbReference>
<dbReference type="InterPro" id="IPR036890">
    <property type="entry name" value="HATPase_C_sf"/>
</dbReference>
<dbReference type="PRINTS" id="PR00344">
    <property type="entry name" value="BCTRLSENSOR"/>
</dbReference>
<evidence type="ECO:0000256" key="2">
    <source>
        <dbReference type="ARBA" id="ARBA00004651"/>
    </source>
</evidence>
<evidence type="ECO:0000256" key="1">
    <source>
        <dbReference type="ARBA" id="ARBA00000085"/>
    </source>
</evidence>
<dbReference type="OrthoDB" id="342253at2157"/>
<organism evidence="17 18">
    <name type="scientific">Methanococcoides burtonii (strain DSM 6242 / NBRC 107633 / OCM 468 / ACE-M)</name>
    <dbReference type="NCBI Taxonomy" id="259564"/>
    <lineage>
        <taxon>Archaea</taxon>
        <taxon>Methanobacteriati</taxon>
        <taxon>Methanobacteriota</taxon>
        <taxon>Stenosarchaea group</taxon>
        <taxon>Methanomicrobia</taxon>
        <taxon>Methanosarcinales</taxon>
        <taxon>Methanosarcinaceae</taxon>
        <taxon>Methanococcoides</taxon>
    </lineage>
</organism>
<keyword evidence="9 17" id="KW-0418">Kinase</keyword>
<gene>
    <name evidence="17" type="ordered locus">Mbur_1023</name>
</gene>
<dbReference type="Pfam" id="PF00512">
    <property type="entry name" value="HisKA"/>
    <property type="match status" value="1"/>
</dbReference>
<dbReference type="RefSeq" id="WP_011499107.1">
    <property type="nucleotide sequence ID" value="NC_007955.1"/>
</dbReference>
<dbReference type="STRING" id="259564.Mbur_1023"/>
<keyword evidence="4" id="KW-1003">Cell membrane</keyword>
<dbReference type="Pfam" id="PF02518">
    <property type="entry name" value="HATPase_c"/>
    <property type="match status" value="1"/>
</dbReference>
<accession>Q12X68</accession>
<dbReference type="CDD" id="cd06225">
    <property type="entry name" value="HAMP"/>
    <property type="match status" value="1"/>
</dbReference>
<sequence>MNWKQVSLRSKLVLSAVTGVLLVMILATTVTITTQISVQEELAYQQSIEITKGYANQFDGDMRSNMALVRAISSSMSEYNSSDRDEVNRMLHRILEDNPHIIGTYVGYEPNAFDGRDSEFINAEGHDASGRFMPFWNKIEGEIELKPLMDYDTLEYYVYPKVFKDSFITDPYYYEDIFMVSYVAPIIKNDEFLGMAGVDVSLKYVDDVVSQIKAFDTGYAIMTGSSGTILSQPYNKDWIGYKTIYDYDNKELSKAAEDIHHKKSGHVNTIDPVTGKEVVVFYEPIRSKNYGFFLVVPRNEMLAGTFALRDKLIGIGILSVFFMGLAAYVASRSVTSSIDDIVNDFKDMADAAAEGKLNIRANTDIDEDFKKIPEGLNHILDGVMVPFEETIRVAEHLSKGDLKTRFEGEYAGEFRKLADSMNVFAKVLDLIINDSNQVLSAMKEEDFTRNLRVHGHGDLKLLTDGIEQTRHSLQRASVNQQRTEQELKEYAKKLEQSNELKDMFTDIMRHDLLNPAGVVKGFTEVLLMTERDEKTERYLKKIWKSNYQLIEMIQSASQFAKLERSEDLKLESLEIVEVINNSIEILATQSAIKDIEIEFIEDREHFVLANNIIETVFTNIISNAIKYSPERSKVIVEIKENVEHTEITISDLGEGVDNAYKKTIFDRFERVNKSGVKGSGLGLAIVKRTIELHKGEVEVRDNPEGHGTVFWVRLNKLPEISSE</sequence>
<dbReference type="GeneID" id="3998126"/>
<evidence type="ECO:0000259" key="15">
    <source>
        <dbReference type="PROSITE" id="PS50109"/>
    </source>
</evidence>
<keyword evidence="7" id="KW-0812">Transmembrane</keyword>
<keyword evidence="14" id="KW-0175">Coiled coil</keyword>
<protein>
    <recommendedName>
        <fullName evidence="3">histidine kinase</fullName>
        <ecNumber evidence="3">2.7.13.3</ecNumber>
    </recommendedName>
</protein>
<keyword evidence="13" id="KW-0472">Membrane</keyword>
<feature type="coiled-coil region" evidence="14">
    <location>
        <begin position="466"/>
        <end position="500"/>
    </location>
</feature>
<keyword evidence="11" id="KW-1133">Transmembrane helix</keyword>
<dbReference type="Gene3D" id="1.10.287.130">
    <property type="match status" value="1"/>
</dbReference>
<dbReference type="HOGENOM" id="CLU_013348_0_0_2"/>
<evidence type="ECO:0000256" key="10">
    <source>
        <dbReference type="ARBA" id="ARBA00022840"/>
    </source>
</evidence>
<comment type="catalytic activity">
    <reaction evidence="1">
        <text>ATP + protein L-histidine = ADP + protein N-phospho-L-histidine.</text>
        <dbReference type="EC" id="2.7.13.3"/>
    </reaction>
</comment>
<name>Q12X68_METBU</name>
<dbReference type="EMBL" id="CP000300">
    <property type="protein sequence ID" value="ABE51958.1"/>
    <property type="molecule type" value="Genomic_DNA"/>
</dbReference>
<dbReference type="SMART" id="SM00388">
    <property type="entry name" value="HisKA"/>
    <property type="match status" value="1"/>
</dbReference>
<dbReference type="PROSITE" id="PS50885">
    <property type="entry name" value="HAMP"/>
    <property type="match status" value="1"/>
</dbReference>
<keyword evidence="12" id="KW-0902">Two-component regulatory system</keyword>
<dbReference type="KEGG" id="mbu:Mbur_1023"/>
<dbReference type="InterPro" id="IPR005467">
    <property type="entry name" value="His_kinase_dom"/>
</dbReference>
<keyword evidence="18" id="KW-1185">Reference proteome</keyword>
<dbReference type="GO" id="GO:0005886">
    <property type="term" value="C:plasma membrane"/>
    <property type="evidence" value="ECO:0007669"/>
    <property type="project" value="UniProtKB-SubCell"/>
</dbReference>
<dbReference type="PROSITE" id="PS50109">
    <property type="entry name" value="HIS_KIN"/>
    <property type="match status" value="1"/>
</dbReference>
<keyword evidence="6 17" id="KW-0808">Transferase</keyword>
<evidence type="ECO:0000256" key="5">
    <source>
        <dbReference type="ARBA" id="ARBA00022553"/>
    </source>
</evidence>
<evidence type="ECO:0000313" key="18">
    <source>
        <dbReference type="Proteomes" id="UP000001979"/>
    </source>
</evidence>
<dbReference type="SUPFAM" id="SSF55874">
    <property type="entry name" value="ATPase domain of HSP90 chaperone/DNA topoisomerase II/histidine kinase"/>
    <property type="match status" value="1"/>
</dbReference>
<evidence type="ECO:0000256" key="7">
    <source>
        <dbReference type="ARBA" id="ARBA00022692"/>
    </source>
</evidence>
<dbReference type="CDD" id="cd12913">
    <property type="entry name" value="PDC1_MCP_like"/>
    <property type="match status" value="1"/>
</dbReference>
<dbReference type="InterPro" id="IPR004358">
    <property type="entry name" value="Sig_transdc_His_kin-like_C"/>
</dbReference>
<dbReference type="Gene3D" id="3.30.565.10">
    <property type="entry name" value="Histidine kinase-like ATPase, C-terminal domain"/>
    <property type="match status" value="1"/>
</dbReference>
<evidence type="ECO:0000256" key="4">
    <source>
        <dbReference type="ARBA" id="ARBA00022475"/>
    </source>
</evidence>
<evidence type="ECO:0000256" key="14">
    <source>
        <dbReference type="SAM" id="Coils"/>
    </source>
</evidence>
<dbReference type="Pfam" id="PF02743">
    <property type="entry name" value="dCache_1"/>
    <property type="match status" value="1"/>
</dbReference>
<evidence type="ECO:0000256" key="13">
    <source>
        <dbReference type="ARBA" id="ARBA00023136"/>
    </source>
</evidence>
<feature type="domain" description="HAMP" evidence="16">
    <location>
        <begin position="381"/>
        <end position="433"/>
    </location>
</feature>
<evidence type="ECO:0000313" key="17">
    <source>
        <dbReference type="EMBL" id="ABE51958.1"/>
    </source>
</evidence>
<dbReference type="InterPro" id="IPR003660">
    <property type="entry name" value="HAMP_dom"/>
</dbReference>
<dbReference type="Pfam" id="PF18947">
    <property type="entry name" value="HAMP_2"/>
    <property type="match status" value="1"/>
</dbReference>
<evidence type="ECO:0000256" key="12">
    <source>
        <dbReference type="ARBA" id="ARBA00023012"/>
    </source>
</evidence>
<dbReference type="SUPFAM" id="SSF47384">
    <property type="entry name" value="Homodimeric domain of signal transducing histidine kinase"/>
    <property type="match status" value="1"/>
</dbReference>
<dbReference type="GO" id="GO:0000155">
    <property type="term" value="F:phosphorelay sensor kinase activity"/>
    <property type="evidence" value="ECO:0007669"/>
    <property type="project" value="InterPro"/>
</dbReference>
<dbReference type="AlphaFoldDB" id="Q12X68"/>